<keyword evidence="1" id="KW-0472">Membrane</keyword>
<evidence type="ECO:0000256" key="1">
    <source>
        <dbReference type="SAM" id="Phobius"/>
    </source>
</evidence>
<gene>
    <name evidence="2" type="ORF">SAMN04488035_0141</name>
</gene>
<feature type="transmembrane region" description="Helical" evidence="1">
    <location>
        <begin position="74"/>
        <end position="94"/>
    </location>
</feature>
<dbReference type="EMBL" id="FONZ01000001">
    <property type="protein sequence ID" value="SFE68107.1"/>
    <property type="molecule type" value="Genomic_DNA"/>
</dbReference>
<dbReference type="RefSeq" id="WP_093374197.1">
    <property type="nucleotide sequence ID" value="NZ_BNAN01000001.1"/>
</dbReference>
<reference evidence="3" key="1">
    <citation type="submission" date="2016-10" db="EMBL/GenBank/DDBJ databases">
        <authorList>
            <person name="Varghese N."/>
            <person name="Submissions S."/>
        </authorList>
    </citation>
    <scope>NUCLEOTIDE SEQUENCE [LARGE SCALE GENOMIC DNA]</scope>
    <source>
        <strain evidence="3">DSM 19083</strain>
    </source>
</reference>
<keyword evidence="1" id="KW-1133">Transmembrane helix</keyword>
<keyword evidence="1" id="KW-0812">Transmembrane</keyword>
<dbReference type="Proteomes" id="UP000198520">
    <property type="component" value="Unassembled WGS sequence"/>
</dbReference>
<organism evidence="2 3">
    <name type="scientific">Flavimobilis marinus</name>
    <dbReference type="NCBI Taxonomy" id="285351"/>
    <lineage>
        <taxon>Bacteria</taxon>
        <taxon>Bacillati</taxon>
        <taxon>Actinomycetota</taxon>
        <taxon>Actinomycetes</taxon>
        <taxon>Micrococcales</taxon>
        <taxon>Jonesiaceae</taxon>
        <taxon>Flavimobilis</taxon>
    </lineage>
</organism>
<dbReference type="AlphaFoldDB" id="A0A1I2CIE2"/>
<evidence type="ECO:0000313" key="2">
    <source>
        <dbReference type="EMBL" id="SFE68107.1"/>
    </source>
</evidence>
<protein>
    <submittedName>
        <fullName evidence="2">Uncharacterized protein</fullName>
    </submittedName>
</protein>
<accession>A0A1I2CIE2</accession>
<keyword evidence="3" id="KW-1185">Reference proteome</keyword>
<evidence type="ECO:0000313" key="3">
    <source>
        <dbReference type="Proteomes" id="UP000198520"/>
    </source>
</evidence>
<name>A0A1I2CIE2_9MICO</name>
<proteinExistence type="predicted"/>
<dbReference type="OrthoDB" id="9804115at2"/>
<sequence length="400" mass="42358">MLVPSAAALLPHAVPFVDPEDYRAVPIEAPAWHGALVWLAVVVALVVVGVVAGWAVRRRSLALTLPAPDLRRGLVLLLSAAVVVGGLSAASTILGDEAYRESHGDGYEREHIAEQAALVALQEHYGVNLVHPDGGDAWLPSYPDDPEPVRYVTADGELRGGCEIAVRGAEYTLLCGGQEFSPQVLLAGVPQTFTLMDRGSLLPTHLLTVAKNVGTALAIVMTILFAWGSLGVRPRDIESEPDMVALAEKIEAQWAEAGDATPSAASLEGLVAEYEARVRAAQRPYRRAAIGILAGFVASVAAFCAAVWASDEYGTDPPWAYDVGVAENGLVAEVADYYGRAPLDGFSPELVTSEAVTGSIWKHPAGTHDGAECFFVRRSAFVLVECETSPHPTLVRAAPN</sequence>
<feature type="transmembrane region" description="Helical" evidence="1">
    <location>
        <begin position="206"/>
        <end position="227"/>
    </location>
</feature>
<feature type="transmembrane region" description="Helical" evidence="1">
    <location>
        <begin position="31"/>
        <end position="54"/>
    </location>
</feature>
<feature type="transmembrane region" description="Helical" evidence="1">
    <location>
        <begin position="288"/>
        <end position="309"/>
    </location>
</feature>